<reference evidence="4" key="1">
    <citation type="journal article" date="2022" name="Int. J. Mol. Sci.">
        <title>Draft Genome of Tanacetum Coccineum: Genomic Comparison of Closely Related Tanacetum-Family Plants.</title>
        <authorList>
            <person name="Yamashiro T."/>
            <person name="Shiraishi A."/>
            <person name="Nakayama K."/>
            <person name="Satake H."/>
        </authorList>
    </citation>
    <scope>NUCLEOTIDE SEQUENCE</scope>
</reference>
<feature type="region of interest" description="Disordered" evidence="1">
    <location>
        <begin position="206"/>
        <end position="245"/>
    </location>
</feature>
<evidence type="ECO:0000259" key="3">
    <source>
        <dbReference type="Pfam" id="PF26130"/>
    </source>
</evidence>
<dbReference type="InterPro" id="IPR058594">
    <property type="entry name" value="PB1-like_dom_pln"/>
</dbReference>
<evidence type="ECO:0000259" key="2">
    <source>
        <dbReference type="Pfam" id="PF10551"/>
    </source>
</evidence>
<name>A0ABQ5G009_9ASTR</name>
<dbReference type="InterPro" id="IPR018289">
    <property type="entry name" value="MULE_transposase_dom"/>
</dbReference>
<feature type="domain" description="MULE transposase" evidence="2">
    <location>
        <begin position="294"/>
        <end position="372"/>
    </location>
</feature>
<proteinExistence type="predicted"/>
<evidence type="ECO:0000313" key="4">
    <source>
        <dbReference type="EMBL" id="GJT68946.1"/>
    </source>
</evidence>
<evidence type="ECO:0000313" key="5">
    <source>
        <dbReference type="Proteomes" id="UP001151760"/>
    </source>
</evidence>
<keyword evidence="4" id="KW-0687">Ribonucleoprotein</keyword>
<feature type="domain" description="PB1-like" evidence="3">
    <location>
        <begin position="4"/>
        <end position="98"/>
    </location>
</feature>
<dbReference type="GO" id="GO:0005840">
    <property type="term" value="C:ribosome"/>
    <property type="evidence" value="ECO:0007669"/>
    <property type="project" value="UniProtKB-KW"/>
</dbReference>
<keyword evidence="5" id="KW-1185">Reference proteome</keyword>
<reference evidence="4" key="2">
    <citation type="submission" date="2022-01" db="EMBL/GenBank/DDBJ databases">
        <authorList>
            <person name="Yamashiro T."/>
            <person name="Shiraishi A."/>
            <person name="Satake H."/>
            <person name="Nakayama K."/>
        </authorList>
    </citation>
    <scope>NUCLEOTIDE SEQUENCE</scope>
</reference>
<dbReference type="EMBL" id="BQNB010017943">
    <property type="protein sequence ID" value="GJT68946.1"/>
    <property type="molecule type" value="Genomic_DNA"/>
</dbReference>
<evidence type="ECO:0000256" key="1">
    <source>
        <dbReference type="SAM" id="MobiDB-lite"/>
    </source>
</evidence>
<sequence>MAVFTLNLYHDGVFVPNPLNYVEGGFKVVNDIQFEDIRIGDLFQVVTRLVLNPPKGLYYCLPGTTLTRGIRPLKQDNDMEAFIKVGYENGFKVELYIELYDYDVMGISNNDNLHRIDENIYEPDYVGTRDNPISPLSGKYIPEENDPDDDLIDVEYKIQKGVRYPSSNLEANWDEFQLILDMKFENPLQLKNELADYGKGVAEGDKVSGRKAAEASDKVNGKKATKASDKVKGKKVTEDSPKNPEYRQAILDSNPGSTCHIVLDVQYNGQNLFHRLYMCFKGEKDGWLSGCRKVIGIDGCFITHVCKGELLTAMGRDGNNQMYRIAWVVVDVENINNWCWFLSLLVDDLQLEEGIGLTIISDSHKGLIEAVKT</sequence>
<keyword evidence="4" id="KW-0689">Ribosomal protein</keyword>
<dbReference type="Proteomes" id="UP001151760">
    <property type="component" value="Unassembled WGS sequence"/>
</dbReference>
<organism evidence="4 5">
    <name type="scientific">Tanacetum coccineum</name>
    <dbReference type="NCBI Taxonomy" id="301880"/>
    <lineage>
        <taxon>Eukaryota</taxon>
        <taxon>Viridiplantae</taxon>
        <taxon>Streptophyta</taxon>
        <taxon>Embryophyta</taxon>
        <taxon>Tracheophyta</taxon>
        <taxon>Spermatophyta</taxon>
        <taxon>Magnoliopsida</taxon>
        <taxon>eudicotyledons</taxon>
        <taxon>Gunneridae</taxon>
        <taxon>Pentapetalae</taxon>
        <taxon>asterids</taxon>
        <taxon>campanulids</taxon>
        <taxon>Asterales</taxon>
        <taxon>Asteraceae</taxon>
        <taxon>Asteroideae</taxon>
        <taxon>Anthemideae</taxon>
        <taxon>Anthemidinae</taxon>
        <taxon>Tanacetum</taxon>
    </lineage>
</organism>
<dbReference type="Pfam" id="PF10551">
    <property type="entry name" value="MULE"/>
    <property type="match status" value="1"/>
</dbReference>
<gene>
    <name evidence="4" type="ORF">Tco_1028232</name>
</gene>
<comment type="caution">
    <text evidence="4">The sequence shown here is derived from an EMBL/GenBank/DDBJ whole genome shotgun (WGS) entry which is preliminary data.</text>
</comment>
<dbReference type="Pfam" id="PF26130">
    <property type="entry name" value="PB1-like"/>
    <property type="match status" value="1"/>
</dbReference>
<dbReference type="PANTHER" id="PTHR31973">
    <property type="entry name" value="POLYPROTEIN, PUTATIVE-RELATED"/>
    <property type="match status" value="1"/>
</dbReference>
<accession>A0ABQ5G009</accession>
<dbReference type="PANTHER" id="PTHR31973:SF197">
    <property type="entry name" value="SWIM-TYPE DOMAIN-CONTAINING PROTEIN"/>
    <property type="match status" value="1"/>
</dbReference>
<protein>
    <submittedName>
        <fullName evidence="4">60S ribosomal protein L34</fullName>
    </submittedName>
</protein>